<dbReference type="PROSITE" id="PS51350">
    <property type="entry name" value="PTS_HPR_DOM"/>
    <property type="match status" value="1"/>
</dbReference>
<dbReference type="InterPro" id="IPR035895">
    <property type="entry name" value="HPr-like_sf"/>
</dbReference>
<dbReference type="AlphaFoldDB" id="A0A1I0VD95"/>
<comment type="function">
    <text evidence="2">Component of the dihydroxyacetone kinase complex, which is responsible for the phosphoenolpyruvate (PEP)-dependent phosphorylation of dihydroxyacetone. DhaM serves as the phosphoryl donor. Is phosphorylated by phosphoenolpyruvate in an EI- and HPr-dependent reaction, and a phosphorelay system on histidine residues finally leads to phosphoryl transfer to DhaL and dihydroxyacetone.</text>
</comment>
<evidence type="ECO:0000313" key="11">
    <source>
        <dbReference type="EMBL" id="SFA74301.1"/>
    </source>
</evidence>
<accession>A0A1I0VD95</accession>
<keyword evidence="12" id="KW-1185">Reference proteome</keyword>
<dbReference type="Proteomes" id="UP000199012">
    <property type="component" value="Unassembled WGS sequence"/>
</dbReference>
<evidence type="ECO:0000259" key="9">
    <source>
        <dbReference type="PROSITE" id="PS51096"/>
    </source>
</evidence>
<dbReference type="PRINTS" id="PR00107">
    <property type="entry name" value="PHOSPHOCPHPR"/>
</dbReference>
<comment type="catalytic activity">
    <reaction evidence="1">
        <text>dihydroxyacetone + phosphoenolpyruvate = dihydroxyacetone phosphate + pyruvate</text>
        <dbReference type="Rhea" id="RHEA:18381"/>
        <dbReference type="ChEBI" id="CHEBI:15361"/>
        <dbReference type="ChEBI" id="CHEBI:16016"/>
        <dbReference type="ChEBI" id="CHEBI:57642"/>
        <dbReference type="ChEBI" id="CHEBI:58702"/>
        <dbReference type="EC" id="2.7.1.121"/>
    </reaction>
</comment>
<dbReference type="GO" id="GO:0016020">
    <property type="term" value="C:membrane"/>
    <property type="evidence" value="ECO:0007669"/>
    <property type="project" value="InterPro"/>
</dbReference>
<organism evidence="11 12">
    <name type="scientific">Cellulomonas marina</name>
    <dbReference type="NCBI Taxonomy" id="988821"/>
    <lineage>
        <taxon>Bacteria</taxon>
        <taxon>Bacillati</taxon>
        <taxon>Actinomycetota</taxon>
        <taxon>Actinomycetes</taxon>
        <taxon>Micrococcales</taxon>
        <taxon>Cellulomonadaceae</taxon>
        <taxon>Cellulomonas</taxon>
    </lineage>
</organism>
<dbReference type="InterPro" id="IPR001020">
    <property type="entry name" value="PTS_HPr_His_P_site"/>
</dbReference>
<reference evidence="11 12" key="1">
    <citation type="submission" date="2016-10" db="EMBL/GenBank/DDBJ databases">
        <authorList>
            <person name="de Groot N.N."/>
        </authorList>
    </citation>
    <scope>NUCLEOTIDE SEQUENCE [LARGE SCALE GENOMIC DNA]</scope>
    <source>
        <strain evidence="11 12">CGMCC 4.6945</strain>
    </source>
</reference>
<feature type="domain" description="PTS EIIA type-4" evidence="9">
    <location>
        <begin position="11"/>
        <end position="139"/>
    </location>
</feature>
<dbReference type="InterPro" id="IPR036662">
    <property type="entry name" value="PTS_EIIA_man-typ_sf"/>
</dbReference>
<dbReference type="SUPFAM" id="SSF53062">
    <property type="entry name" value="PTS system fructose IIA component-like"/>
    <property type="match status" value="1"/>
</dbReference>
<evidence type="ECO:0000256" key="4">
    <source>
        <dbReference type="ARBA" id="ARBA00012095"/>
    </source>
</evidence>
<evidence type="ECO:0000256" key="3">
    <source>
        <dbReference type="ARBA" id="ARBA00003681"/>
    </source>
</evidence>
<feature type="region of interest" description="Disordered" evidence="8">
    <location>
        <begin position="135"/>
        <end position="189"/>
    </location>
</feature>
<dbReference type="PANTHER" id="PTHR38594:SF1">
    <property type="entry name" value="PEP-DEPENDENT DIHYDROXYACETONE KINASE, PHOSPHORYL DONOR SUBUNIT DHAM"/>
    <property type="match status" value="1"/>
</dbReference>
<dbReference type="CDD" id="cd00367">
    <property type="entry name" value="PTS-HPr_like"/>
    <property type="match status" value="1"/>
</dbReference>
<dbReference type="PROSITE" id="PS00369">
    <property type="entry name" value="PTS_HPR_HIS"/>
    <property type="match status" value="1"/>
</dbReference>
<dbReference type="GO" id="GO:0019563">
    <property type="term" value="P:glycerol catabolic process"/>
    <property type="evidence" value="ECO:0007669"/>
    <property type="project" value="InterPro"/>
</dbReference>
<dbReference type="RefSeq" id="WP_090030093.1">
    <property type="nucleotide sequence ID" value="NZ_BONM01000003.1"/>
</dbReference>
<dbReference type="Gene3D" id="3.30.1340.10">
    <property type="entry name" value="HPr-like"/>
    <property type="match status" value="1"/>
</dbReference>
<evidence type="ECO:0000313" key="12">
    <source>
        <dbReference type="Proteomes" id="UP000199012"/>
    </source>
</evidence>
<comment type="subunit">
    <text evidence="7">Homodimer. The dihydroxyacetone kinase complex is composed of a homodimer of DhaM, a homodimer of DhaK and the subunit DhaL.</text>
</comment>
<sequence length="273" mass="26152">MSGTAGASTPSVALVVVSHSRTLADGVVELAAQMAPGVRLLPAAGAPDGGLGTSFDLVAQALVAGTRDGGHVVVLTDLGSAVLTAESALELAADDVVARVRLVDAPLVEGAVAAAVAAAGGADLEAVARAAAEARGPASGGAGPDAGPDVGPVAGAEDGPDTASAGTAAASVTTPGPDATPAPAAPTDEPLDAQVTVRNELGLHARPAAQLARAMAAFDAQVLVDGANAASVIALMKLGAVGGQTLTVQARGRQAREALDAFTTAVESGFGEV</sequence>
<evidence type="ECO:0000256" key="1">
    <source>
        <dbReference type="ARBA" id="ARBA00001113"/>
    </source>
</evidence>
<evidence type="ECO:0000256" key="7">
    <source>
        <dbReference type="ARBA" id="ARBA00046577"/>
    </source>
</evidence>
<dbReference type="InterPro" id="IPR039643">
    <property type="entry name" value="DhaM"/>
</dbReference>
<gene>
    <name evidence="11" type="ORF">SAMN05421867_101328</name>
</gene>
<name>A0A1I0VD95_9CELL</name>
<feature type="domain" description="HPr" evidence="10">
    <location>
        <begin position="190"/>
        <end position="273"/>
    </location>
</feature>
<proteinExistence type="predicted"/>
<evidence type="ECO:0000256" key="8">
    <source>
        <dbReference type="SAM" id="MobiDB-lite"/>
    </source>
</evidence>
<dbReference type="Pfam" id="PF00381">
    <property type="entry name" value="PTS-HPr"/>
    <property type="match status" value="1"/>
</dbReference>
<dbReference type="Gene3D" id="3.40.50.510">
    <property type="entry name" value="Phosphotransferase system, mannose-type IIA component"/>
    <property type="match status" value="1"/>
</dbReference>
<dbReference type="InterPro" id="IPR000032">
    <property type="entry name" value="HPr-like"/>
</dbReference>
<dbReference type="NCBIfam" id="TIGR01003">
    <property type="entry name" value="PTS_HPr_family"/>
    <property type="match status" value="1"/>
</dbReference>
<dbReference type="SUPFAM" id="SSF55594">
    <property type="entry name" value="HPr-like"/>
    <property type="match status" value="1"/>
</dbReference>
<evidence type="ECO:0000259" key="10">
    <source>
        <dbReference type="PROSITE" id="PS51350"/>
    </source>
</evidence>
<dbReference type="PANTHER" id="PTHR38594">
    <property type="entry name" value="PEP-DEPENDENT DIHYDROXYACETONE KINASE, PHOSPHORYL DONOR SUBUNIT DHAM"/>
    <property type="match status" value="1"/>
</dbReference>
<dbReference type="NCBIfam" id="TIGR02364">
    <property type="entry name" value="dha_pts"/>
    <property type="match status" value="1"/>
</dbReference>
<dbReference type="STRING" id="988821.SAMN05421867_101328"/>
<evidence type="ECO:0000256" key="2">
    <source>
        <dbReference type="ARBA" id="ARBA00002788"/>
    </source>
</evidence>
<dbReference type="GO" id="GO:0009401">
    <property type="term" value="P:phosphoenolpyruvate-dependent sugar phosphotransferase system"/>
    <property type="evidence" value="ECO:0007669"/>
    <property type="project" value="InterPro"/>
</dbReference>
<dbReference type="EC" id="2.7.1.121" evidence="4"/>
<protein>
    <recommendedName>
        <fullName evidence="5">Phosphocarrier protein HPr</fullName>
        <ecNumber evidence="4">2.7.1.121</ecNumber>
    </recommendedName>
</protein>
<evidence type="ECO:0000256" key="5">
    <source>
        <dbReference type="ARBA" id="ARBA00020422"/>
    </source>
</evidence>
<keyword evidence="6" id="KW-0808">Transferase</keyword>
<dbReference type="InterPro" id="IPR012844">
    <property type="entry name" value="DhaM_N"/>
</dbReference>
<feature type="compositionally biased region" description="Low complexity" evidence="8">
    <location>
        <begin position="145"/>
        <end position="177"/>
    </location>
</feature>
<dbReference type="PROSITE" id="PS51096">
    <property type="entry name" value="PTS_EIIA_TYPE_4"/>
    <property type="match status" value="1"/>
</dbReference>
<dbReference type="Pfam" id="PF03610">
    <property type="entry name" value="EIIA-man"/>
    <property type="match status" value="1"/>
</dbReference>
<dbReference type="InterPro" id="IPR004701">
    <property type="entry name" value="PTS_EIIA_man-typ"/>
</dbReference>
<comment type="function">
    <text evidence="3">General (non sugar-specific) component of the phosphoenolpyruvate-dependent sugar phosphotransferase system (sugar PTS). This major carbohydrate active-transport system catalyzes the phosphorylation of incoming sugar substrates concomitantly with their translocation across the cell membrane. The phosphoryl group from phosphoenolpyruvate (PEP) is transferred to the phosphoryl carrier protein HPr by enzyme I. Phospho-HPr then transfers it to the PTS EIIA domain.</text>
</comment>
<dbReference type="GO" id="GO:0047324">
    <property type="term" value="F:phosphoenolpyruvate-glycerone phosphotransferase activity"/>
    <property type="evidence" value="ECO:0007669"/>
    <property type="project" value="UniProtKB-EC"/>
</dbReference>
<evidence type="ECO:0000256" key="6">
    <source>
        <dbReference type="ARBA" id="ARBA00022679"/>
    </source>
</evidence>
<dbReference type="OrthoDB" id="350754at2"/>
<dbReference type="EMBL" id="FOKA01000001">
    <property type="protein sequence ID" value="SFA74301.1"/>
    <property type="molecule type" value="Genomic_DNA"/>
</dbReference>